<dbReference type="SUPFAM" id="SSF52047">
    <property type="entry name" value="RNI-like"/>
    <property type="match status" value="1"/>
</dbReference>
<organism evidence="4 5">
    <name type="scientific">Paracidovorax anthurii</name>
    <dbReference type="NCBI Taxonomy" id="78229"/>
    <lineage>
        <taxon>Bacteria</taxon>
        <taxon>Pseudomonadati</taxon>
        <taxon>Pseudomonadota</taxon>
        <taxon>Betaproteobacteria</taxon>
        <taxon>Burkholderiales</taxon>
        <taxon>Comamonadaceae</taxon>
        <taxon>Paracidovorax</taxon>
    </lineage>
</organism>
<reference evidence="4 5" key="1">
    <citation type="submission" date="2018-06" db="EMBL/GenBank/DDBJ databases">
        <title>Genomic Encyclopedia of Archaeal and Bacterial Type Strains, Phase II (KMG-II): from individual species to whole genera.</title>
        <authorList>
            <person name="Goeker M."/>
        </authorList>
    </citation>
    <scope>NUCLEOTIDE SEQUENCE [LARGE SCALE GENOMIC DNA]</scope>
    <source>
        <strain evidence="4 5">CFPB 3232</strain>
    </source>
</reference>
<dbReference type="InterPro" id="IPR053674">
    <property type="entry name" value="RLCK_Uridylyltransferase"/>
</dbReference>
<dbReference type="PANTHER" id="PTHR48051:SF1">
    <property type="entry name" value="RAS SUPPRESSOR PROTEIN 1"/>
    <property type="match status" value="1"/>
</dbReference>
<dbReference type="GO" id="GO:0005737">
    <property type="term" value="C:cytoplasm"/>
    <property type="evidence" value="ECO:0007669"/>
    <property type="project" value="TreeGrafter"/>
</dbReference>
<feature type="region of interest" description="Disordered" evidence="3">
    <location>
        <begin position="1"/>
        <end position="36"/>
    </location>
</feature>
<accession>A0A328ZIG2</accession>
<keyword evidence="5" id="KW-1185">Reference proteome</keyword>
<dbReference type="Pfam" id="PF00560">
    <property type="entry name" value="LRR_1"/>
    <property type="match status" value="1"/>
</dbReference>
<dbReference type="RefSeq" id="WP_245951474.1">
    <property type="nucleotide sequence ID" value="NZ_CBCSGC010000195.1"/>
</dbReference>
<name>A0A328ZIG2_9BURK</name>
<sequence>MNHPTLVRSRFRPATSAPRSLPAPPGARSAAVSPQQQGLREWRRALQAWIAAEPGRTPQGGFWRRMVARLHLAGGAVGPALQDDFRERRAEAVERVLRAHAARSRELDLRGLALSELPPGLEWLEHLEAIDASDNTGLYRLPEALARCRGLRAIRARNSFVTEVPPALFALPRLETLDLSANFGLCALPDGIGQARSLQELRLSHCGFETLPGALANLPALQCVDLSHNPHLHALPGGWRADDARLRLAGTPAVLLAELLRAPDWSERERGELGAGLERVAGLWAGFQAWLGHGSMYVLDGLRLELFRQERGDGKASDASWADAARTVEAWTREGRPITPDGLLELGWRVNGRPQGERRMRAHEFQRIPAGTGKAFDAWHGRFPVPGALLPSIGPGPVVATHRSYPPVGSLPGHLAAVCDWLESGPRAGQDPLGAVERAALLYQAVMSLRPLPAGNAPAALLAMDWALQRQGLPPVLLPPGEELREAMVFAGDHRPGGAKALVRQVARGMEHVLSVSSGTLRAAA</sequence>
<comment type="caution">
    <text evidence="4">The sequence shown here is derived from an EMBL/GenBank/DDBJ whole genome shotgun (WGS) entry which is preliminary data.</text>
</comment>
<keyword evidence="1" id="KW-0433">Leucine-rich repeat</keyword>
<evidence type="ECO:0000256" key="1">
    <source>
        <dbReference type="ARBA" id="ARBA00022614"/>
    </source>
</evidence>
<dbReference type="InterPro" id="IPR036597">
    <property type="entry name" value="Fido-like_dom_sf"/>
</dbReference>
<protein>
    <submittedName>
        <fullName evidence="4">Leucine rich repeat (LRR) protein</fullName>
    </submittedName>
</protein>
<dbReference type="AlphaFoldDB" id="A0A328ZIG2"/>
<dbReference type="EMBL" id="QLTA01000011">
    <property type="protein sequence ID" value="RAR84362.1"/>
    <property type="molecule type" value="Genomic_DNA"/>
</dbReference>
<proteinExistence type="predicted"/>
<dbReference type="PANTHER" id="PTHR48051">
    <property type="match status" value="1"/>
</dbReference>
<dbReference type="Gene3D" id="1.10.3290.10">
    <property type="entry name" value="Fido-like domain"/>
    <property type="match status" value="1"/>
</dbReference>
<keyword evidence="2" id="KW-0677">Repeat</keyword>
<dbReference type="InterPro" id="IPR032675">
    <property type="entry name" value="LRR_dom_sf"/>
</dbReference>
<evidence type="ECO:0000313" key="4">
    <source>
        <dbReference type="EMBL" id="RAR84362.1"/>
    </source>
</evidence>
<dbReference type="NCBIfam" id="NF041381">
    <property type="entry name" value="XopAC"/>
    <property type="match status" value="1"/>
</dbReference>
<evidence type="ECO:0000256" key="2">
    <source>
        <dbReference type="ARBA" id="ARBA00022737"/>
    </source>
</evidence>
<evidence type="ECO:0000256" key="3">
    <source>
        <dbReference type="SAM" id="MobiDB-lite"/>
    </source>
</evidence>
<evidence type="ECO:0000313" key="5">
    <source>
        <dbReference type="Proteomes" id="UP000248856"/>
    </source>
</evidence>
<dbReference type="InterPro" id="IPR050216">
    <property type="entry name" value="LRR_domain-containing"/>
</dbReference>
<dbReference type="Proteomes" id="UP000248856">
    <property type="component" value="Unassembled WGS sequence"/>
</dbReference>
<dbReference type="Gene3D" id="3.80.10.10">
    <property type="entry name" value="Ribonuclease Inhibitor"/>
    <property type="match status" value="1"/>
</dbReference>
<dbReference type="InterPro" id="IPR001611">
    <property type="entry name" value="Leu-rich_rpt"/>
</dbReference>
<gene>
    <name evidence="4" type="ORF">AX018_101180</name>
</gene>